<evidence type="ECO:0000313" key="3">
    <source>
        <dbReference type="EMBL" id="CAG8790218.1"/>
    </source>
</evidence>
<feature type="non-terminal residue" evidence="3">
    <location>
        <position position="103"/>
    </location>
</feature>
<reference evidence="3" key="1">
    <citation type="submission" date="2021-06" db="EMBL/GenBank/DDBJ databases">
        <authorList>
            <person name="Kallberg Y."/>
            <person name="Tangrot J."/>
            <person name="Rosling A."/>
        </authorList>
    </citation>
    <scope>NUCLEOTIDE SEQUENCE</scope>
    <source>
        <strain evidence="3">CL551</strain>
    </source>
</reference>
<dbReference type="AlphaFoldDB" id="A0A9N9JQX3"/>
<dbReference type="PANTHER" id="PTHR22589">
    <property type="entry name" value="CARNITINE O-ACYLTRANSFERASE"/>
    <property type="match status" value="1"/>
</dbReference>
<dbReference type="InterPro" id="IPR042231">
    <property type="entry name" value="Cho/carn_acyl_trans_2"/>
</dbReference>
<dbReference type="EMBL" id="CAJVPV010060670">
    <property type="protein sequence ID" value="CAG8790218.1"/>
    <property type="molecule type" value="Genomic_DNA"/>
</dbReference>
<sequence>HGCDALPFTPHPVVSRHVLVMVRDQFYILEGYDRSGLRLSDGDYEKQLWDIVSDVEKAQLDPPVGVLTADDRDSWTVARERLLSISPQNRATLTLIENALFAI</sequence>
<keyword evidence="1" id="KW-0012">Acyltransferase</keyword>
<gene>
    <name evidence="3" type="ORF">AMORRO_LOCUS18074</name>
</gene>
<organism evidence="3 4">
    <name type="scientific">Acaulospora morrowiae</name>
    <dbReference type="NCBI Taxonomy" id="94023"/>
    <lineage>
        <taxon>Eukaryota</taxon>
        <taxon>Fungi</taxon>
        <taxon>Fungi incertae sedis</taxon>
        <taxon>Mucoromycota</taxon>
        <taxon>Glomeromycotina</taxon>
        <taxon>Glomeromycetes</taxon>
        <taxon>Diversisporales</taxon>
        <taxon>Acaulosporaceae</taxon>
        <taxon>Acaulospora</taxon>
    </lineage>
</organism>
<accession>A0A9N9JQX3</accession>
<protein>
    <submittedName>
        <fullName evidence="3">6241_t:CDS:1</fullName>
    </submittedName>
</protein>
<dbReference type="Gene3D" id="3.30.559.70">
    <property type="entry name" value="Choline/Carnitine o-acyltransferase, domain 2"/>
    <property type="match status" value="1"/>
</dbReference>
<dbReference type="OrthoDB" id="240216at2759"/>
<evidence type="ECO:0000259" key="2">
    <source>
        <dbReference type="Pfam" id="PF00755"/>
    </source>
</evidence>
<evidence type="ECO:0000313" key="4">
    <source>
        <dbReference type="Proteomes" id="UP000789342"/>
    </source>
</evidence>
<dbReference type="GO" id="GO:0016746">
    <property type="term" value="F:acyltransferase activity"/>
    <property type="evidence" value="ECO:0007669"/>
    <property type="project" value="UniProtKB-KW"/>
</dbReference>
<dbReference type="Pfam" id="PF00755">
    <property type="entry name" value="Carn_acyltransf"/>
    <property type="match status" value="1"/>
</dbReference>
<dbReference type="PANTHER" id="PTHR22589:SF107">
    <property type="entry name" value="CHOLINE_CARNITINE ACYLTRANSFERASE DOMAIN-CONTAINING PROTEIN"/>
    <property type="match status" value="1"/>
</dbReference>
<dbReference type="InterPro" id="IPR000542">
    <property type="entry name" value="Carn_acyl_trans"/>
</dbReference>
<name>A0A9N9JQX3_9GLOM</name>
<feature type="domain" description="Choline/carnitine acyltransferase" evidence="2">
    <location>
        <begin position="14"/>
        <end position="103"/>
    </location>
</feature>
<keyword evidence="1" id="KW-0808">Transferase</keyword>
<feature type="non-terminal residue" evidence="3">
    <location>
        <position position="1"/>
    </location>
</feature>
<keyword evidence="4" id="KW-1185">Reference proteome</keyword>
<dbReference type="InterPro" id="IPR039551">
    <property type="entry name" value="Cho/carn_acyl_trans"/>
</dbReference>
<dbReference type="Proteomes" id="UP000789342">
    <property type="component" value="Unassembled WGS sequence"/>
</dbReference>
<dbReference type="SUPFAM" id="SSF52777">
    <property type="entry name" value="CoA-dependent acyltransferases"/>
    <property type="match status" value="1"/>
</dbReference>
<evidence type="ECO:0000256" key="1">
    <source>
        <dbReference type="ARBA" id="ARBA00023315"/>
    </source>
</evidence>
<proteinExistence type="predicted"/>
<comment type="caution">
    <text evidence="3">The sequence shown here is derived from an EMBL/GenBank/DDBJ whole genome shotgun (WGS) entry which is preliminary data.</text>
</comment>